<gene>
    <name evidence="1" type="ORF">ACFPFU_18000</name>
</gene>
<dbReference type="GO" id="GO:0008168">
    <property type="term" value="F:methyltransferase activity"/>
    <property type="evidence" value="ECO:0007669"/>
    <property type="project" value="UniProtKB-KW"/>
</dbReference>
<evidence type="ECO:0000313" key="2">
    <source>
        <dbReference type="Proteomes" id="UP001595818"/>
    </source>
</evidence>
<dbReference type="EMBL" id="JBHSJJ010000011">
    <property type="protein sequence ID" value="MFC4873600.1"/>
    <property type="molecule type" value="Genomic_DNA"/>
</dbReference>
<comment type="caution">
    <text evidence="1">The sequence shown here is derived from an EMBL/GenBank/DDBJ whole genome shotgun (WGS) entry which is preliminary data.</text>
</comment>
<dbReference type="SUPFAM" id="SSF53335">
    <property type="entry name" value="S-adenosyl-L-methionine-dependent methyltransferases"/>
    <property type="match status" value="1"/>
</dbReference>
<accession>A0ABV9T4H8</accession>
<dbReference type="Gene3D" id="3.40.50.150">
    <property type="entry name" value="Vaccinia Virus protein VP39"/>
    <property type="match status" value="1"/>
</dbReference>
<dbReference type="Pfam" id="PF13489">
    <property type="entry name" value="Methyltransf_23"/>
    <property type="match status" value="1"/>
</dbReference>
<dbReference type="EC" id="2.1.-.-" evidence="1"/>
<keyword evidence="2" id="KW-1185">Reference proteome</keyword>
<organism evidence="1 2">
    <name type="scientific">Negadavirga shengliensis</name>
    <dbReference type="NCBI Taxonomy" id="1389218"/>
    <lineage>
        <taxon>Bacteria</taxon>
        <taxon>Pseudomonadati</taxon>
        <taxon>Bacteroidota</taxon>
        <taxon>Cytophagia</taxon>
        <taxon>Cytophagales</taxon>
        <taxon>Cyclobacteriaceae</taxon>
        <taxon>Negadavirga</taxon>
    </lineage>
</organism>
<proteinExistence type="predicted"/>
<dbReference type="GO" id="GO:0032259">
    <property type="term" value="P:methylation"/>
    <property type="evidence" value="ECO:0007669"/>
    <property type="project" value="UniProtKB-KW"/>
</dbReference>
<sequence length="236" mass="27490">MYKYSELVHNTEAAEVVLPILFSIIDKPESVLDVGCGIGTWLHVFKNQGVQEVFGIDGDYVDGEMLSKYIDQNEFQALDLEKSFDLDKKFDLVISLEVAEHLNEYTAHIFVDSICRHSDIILFSAAIPGQGGQNHINEQWPEYWARIFQKHGYVFLDPIRPLIWEDSRVDFWYRQNIFLVVKEEHLLSKRFPVSHKALVHPELLGKLVESYGKQLDILNKRLEIHPLKRWIKLLIS</sequence>
<keyword evidence="1" id="KW-0808">Transferase</keyword>
<reference evidence="2" key="1">
    <citation type="journal article" date="2019" name="Int. J. Syst. Evol. Microbiol.">
        <title>The Global Catalogue of Microorganisms (GCM) 10K type strain sequencing project: providing services to taxonomists for standard genome sequencing and annotation.</title>
        <authorList>
            <consortium name="The Broad Institute Genomics Platform"/>
            <consortium name="The Broad Institute Genome Sequencing Center for Infectious Disease"/>
            <person name="Wu L."/>
            <person name="Ma J."/>
        </authorList>
    </citation>
    <scope>NUCLEOTIDE SEQUENCE [LARGE SCALE GENOMIC DNA]</scope>
    <source>
        <strain evidence="2">CGMCC 4.7466</strain>
    </source>
</reference>
<keyword evidence="1" id="KW-0489">Methyltransferase</keyword>
<dbReference type="Proteomes" id="UP001595818">
    <property type="component" value="Unassembled WGS sequence"/>
</dbReference>
<dbReference type="CDD" id="cd02440">
    <property type="entry name" value="AdoMet_MTases"/>
    <property type="match status" value="1"/>
</dbReference>
<evidence type="ECO:0000313" key="1">
    <source>
        <dbReference type="EMBL" id="MFC4873600.1"/>
    </source>
</evidence>
<dbReference type="RefSeq" id="WP_377066615.1">
    <property type="nucleotide sequence ID" value="NZ_JBHSJJ010000011.1"/>
</dbReference>
<dbReference type="InterPro" id="IPR029063">
    <property type="entry name" value="SAM-dependent_MTases_sf"/>
</dbReference>
<protein>
    <submittedName>
        <fullName evidence="1">Class I SAM-dependent methyltransferase</fullName>
        <ecNumber evidence="1">2.1.-.-</ecNumber>
    </submittedName>
</protein>
<name>A0ABV9T4H8_9BACT</name>